<comment type="subcellular location">
    <subcellularLocation>
        <location evidence="1">Membrane</location>
        <topology evidence="1">Multi-pass membrane protein</topology>
    </subcellularLocation>
</comment>
<keyword evidence="2" id="KW-1003">Cell membrane</keyword>
<keyword evidence="4 6" id="KW-1133">Transmembrane helix</keyword>
<evidence type="ECO:0000256" key="3">
    <source>
        <dbReference type="ARBA" id="ARBA00022692"/>
    </source>
</evidence>
<sequence length="259" mass="27225">MTNDTASALVVPTAVHQDEGTLRPPSRVRFWTLDPRTKLLALLVVNALVLGTGPFVVTVAAAVVAAVLLASVTTGAAWRVYLAVFAAGTACFFLASDLLPNGLGALLTGGGFWFARFSVSLALAGYVLASTGATELAAALRALGLPRAVVIPFSVMLRFIPTVVGELRAITDAIRLRGLVPTTSSLLVHPVRTAEFILVPLLSSTSRMADDLSASAIIRGLGSERRPTSIVRLRFSRRDAAMVVVLAGLVALRISGWRP</sequence>
<comment type="caution">
    <text evidence="7">The sequence shown here is derived from an EMBL/GenBank/DDBJ whole genome shotgun (WGS) entry which is preliminary data.</text>
</comment>
<evidence type="ECO:0000313" key="8">
    <source>
        <dbReference type="Proteomes" id="UP000749311"/>
    </source>
</evidence>
<keyword evidence="8" id="KW-1185">Reference proteome</keyword>
<dbReference type="PANTHER" id="PTHR34857:SF2">
    <property type="entry name" value="SLL0384 PROTEIN"/>
    <property type="match status" value="1"/>
</dbReference>
<evidence type="ECO:0000313" key="7">
    <source>
        <dbReference type="EMBL" id="NIH58755.1"/>
    </source>
</evidence>
<protein>
    <submittedName>
        <fullName evidence="7">Energy-coupling factor transport system permease protein</fullName>
    </submittedName>
</protein>
<feature type="transmembrane region" description="Helical" evidence="6">
    <location>
        <begin position="240"/>
        <end position="257"/>
    </location>
</feature>
<dbReference type="RefSeq" id="WP_167171834.1">
    <property type="nucleotide sequence ID" value="NZ_BAAAOO010000006.1"/>
</dbReference>
<evidence type="ECO:0000256" key="6">
    <source>
        <dbReference type="SAM" id="Phobius"/>
    </source>
</evidence>
<keyword evidence="3 6" id="KW-0812">Transmembrane</keyword>
<feature type="transmembrane region" description="Helical" evidence="6">
    <location>
        <begin position="111"/>
        <end position="129"/>
    </location>
</feature>
<dbReference type="CDD" id="cd16914">
    <property type="entry name" value="EcfT"/>
    <property type="match status" value="1"/>
</dbReference>
<feature type="transmembrane region" description="Helical" evidence="6">
    <location>
        <begin position="39"/>
        <end position="72"/>
    </location>
</feature>
<keyword evidence="5 6" id="KW-0472">Membrane</keyword>
<dbReference type="Proteomes" id="UP000749311">
    <property type="component" value="Unassembled WGS sequence"/>
</dbReference>
<accession>A0ABX0SNZ1</accession>
<organism evidence="7 8">
    <name type="scientific">Brooklawnia cerclae</name>
    <dbReference type="NCBI Taxonomy" id="349934"/>
    <lineage>
        <taxon>Bacteria</taxon>
        <taxon>Bacillati</taxon>
        <taxon>Actinomycetota</taxon>
        <taxon>Actinomycetes</taxon>
        <taxon>Propionibacteriales</taxon>
        <taxon>Propionibacteriaceae</taxon>
        <taxon>Brooklawnia</taxon>
    </lineage>
</organism>
<dbReference type="InterPro" id="IPR003339">
    <property type="entry name" value="ABC/ECF_trnsptr_transmembrane"/>
</dbReference>
<evidence type="ECO:0000256" key="2">
    <source>
        <dbReference type="ARBA" id="ARBA00022475"/>
    </source>
</evidence>
<evidence type="ECO:0000256" key="1">
    <source>
        <dbReference type="ARBA" id="ARBA00004141"/>
    </source>
</evidence>
<feature type="transmembrane region" description="Helical" evidence="6">
    <location>
        <begin position="78"/>
        <end position="99"/>
    </location>
</feature>
<evidence type="ECO:0000256" key="4">
    <source>
        <dbReference type="ARBA" id="ARBA00022989"/>
    </source>
</evidence>
<dbReference type="PANTHER" id="PTHR34857">
    <property type="entry name" value="SLL0384 PROTEIN"/>
    <property type="match status" value="1"/>
</dbReference>
<evidence type="ECO:0000256" key="5">
    <source>
        <dbReference type="ARBA" id="ARBA00023136"/>
    </source>
</evidence>
<proteinExistence type="predicted"/>
<dbReference type="Pfam" id="PF02361">
    <property type="entry name" value="CbiQ"/>
    <property type="match status" value="1"/>
</dbReference>
<dbReference type="InterPro" id="IPR051611">
    <property type="entry name" value="ECF_transporter_component"/>
</dbReference>
<gene>
    <name evidence="7" type="ORF">FB473_003456</name>
</gene>
<dbReference type="EMBL" id="JAAMOZ010000005">
    <property type="protein sequence ID" value="NIH58755.1"/>
    <property type="molecule type" value="Genomic_DNA"/>
</dbReference>
<reference evidence="7 8" key="1">
    <citation type="submission" date="2020-02" db="EMBL/GenBank/DDBJ databases">
        <title>Sequencing the genomes of 1000 actinobacteria strains.</title>
        <authorList>
            <person name="Klenk H.-P."/>
        </authorList>
    </citation>
    <scope>NUCLEOTIDE SEQUENCE [LARGE SCALE GENOMIC DNA]</scope>
    <source>
        <strain evidence="7 8">DSM 19609</strain>
    </source>
</reference>
<name>A0ABX0SNZ1_9ACTN</name>